<evidence type="ECO:0000313" key="8">
    <source>
        <dbReference type="Proteomes" id="UP000094527"/>
    </source>
</evidence>
<evidence type="ECO:0000256" key="5">
    <source>
        <dbReference type="SAM" id="MobiDB-lite"/>
    </source>
</evidence>
<dbReference type="AlphaFoldDB" id="A0A1D2NDZ4"/>
<gene>
    <name evidence="7" type="ORF">Ocin01_03232</name>
</gene>
<feature type="region of interest" description="Disordered" evidence="5">
    <location>
        <begin position="59"/>
        <end position="78"/>
    </location>
</feature>
<organism evidence="7 8">
    <name type="scientific">Orchesella cincta</name>
    <name type="common">Springtail</name>
    <name type="synonym">Podura cincta</name>
    <dbReference type="NCBI Taxonomy" id="48709"/>
    <lineage>
        <taxon>Eukaryota</taxon>
        <taxon>Metazoa</taxon>
        <taxon>Ecdysozoa</taxon>
        <taxon>Arthropoda</taxon>
        <taxon>Hexapoda</taxon>
        <taxon>Collembola</taxon>
        <taxon>Entomobryomorpha</taxon>
        <taxon>Entomobryoidea</taxon>
        <taxon>Orchesellidae</taxon>
        <taxon>Orchesellinae</taxon>
        <taxon>Orchesella</taxon>
    </lineage>
</organism>
<evidence type="ECO:0000256" key="4">
    <source>
        <dbReference type="ARBA" id="ARBA00023136"/>
    </source>
</evidence>
<dbReference type="OMA" id="IANEMFK"/>
<feature type="transmembrane region" description="Helical" evidence="6">
    <location>
        <begin position="122"/>
        <end position="146"/>
    </location>
</feature>
<dbReference type="EMBL" id="LJIJ01000073">
    <property type="protein sequence ID" value="ODN03452.1"/>
    <property type="molecule type" value="Genomic_DNA"/>
</dbReference>
<feature type="transmembrane region" description="Helical" evidence="6">
    <location>
        <begin position="325"/>
        <end position="347"/>
    </location>
</feature>
<keyword evidence="4 6" id="KW-0472">Membrane</keyword>
<feature type="transmembrane region" description="Helical" evidence="6">
    <location>
        <begin position="92"/>
        <end position="116"/>
    </location>
</feature>
<protein>
    <submittedName>
        <fullName evidence="7">Y+L amino acid transporter 1</fullName>
    </submittedName>
</protein>
<keyword evidence="2 6" id="KW-0812">Transmembrane</keyword>
<dbReference type="InterPro" id="IPR050598">
    <property type="entry name" value="AminoAcid_Transporter"/>
</dbReference>
<dbReference type="PANTHER" id="PTHR11785">
    <property type="entry name" value="AMINO ACID TRANSPORTER"/>
    <property type="match status" value="1"/>
</dbReference>
<feature type="transmembrane region" description="Helical" evidence="6">
    <location>
        <begin position="211"/>
        <end position="229"/>
    </location>
</feature>
<name>A0A1D2NDZ4_ORCCI</name>
<dbReference type="GO" id="GO:0016020">
    <property type="term" value="C:membrane"/>
    <property type="evidence" value="ECO:0007669"/>
    <property type="project" value="UniProtKB-SubCell"/>
</dbReference>
<comment type="caution">
    <text evidence="7">The sequence shown here is derived from an EMBL/GenBank/DDBJ whole genome shotgun (WGS) entry which is preliminary data.</text>
</comment>
<sequence length="573" mass="63202">MDKSKRRSSNTSGNDTETIVQKECLLSVSKTCAINKDLFAACNSTSEVSSIAPTISSTTFSGSINSSSKNSLEIKNGTNGPKTKKKVHEFDLFAVVLLVFCAISGSGVLATPQFVYSYTGNAAVSLLIWSGYGIMALLGALCYIELGITFPVGGGEYMYLNEAFGALPAFLYQWGSFIFVPAVNSELGLVASQYLVAPHVDDIHCPSSQRATRLLAVSFILILSYINCVDPKITERFNKGLTICKLGIMGSMIFCGVNFAVNQGLLTNENFAIRPQPDPQVIELREYDVAKIVRAVYQVGYTYHGLSHLYLLVENVENPQRCLPRGVAIAVPLVIIMYLSVNFMYFVTLDKATILSTQAIANEMFKKVFPSENWIILSWVLPTIIAISVVGTISVRILMCSRINLVGARNKQCPKFLSLVDRKHSTPILSIILQALLAILWALFGSVRLNIGLSIYTEGGFTLAVMYGLIYMRITRPLIPRPLKIPLFVPIVYALVLTSLHVSPFFTLDAAALYERFTLMGGAVAVILTGVPVYFILVRRKTNYGWLSRLNNDSTVFLQKTFNLVTEEQFHQD</sequence>
<dbReference type="InterPro" id="IPR002293">
    <property type="entry name" value="AA/rel_permease1"/>
</dbReference>
<feature type="transmembrane region" description="Helical" evidence="6">
    <location>
        <begin position="453"/>
        <end position="473"/>
    </location>
</feature>
<accession>A0A1D2NDZ4</accession>
<evidence type="ECO:0000256" key="3">
    <source>
        <dbReference type="ARBA" id="ARBA00022989"/>
    </source>
</evidence>
<evidence type="ECO:0000256" key="1">
    <source>
        <dbReference type="ARBA" id="ARBA00004141"/>
    </source>
</evidence>
<evidence type="ECO:0000313" key="7">
    <source>
        <dbReference type="EMBL" id="ODN03452.1"/>
    </source>
</evidence>
<reference evidence="7 8" key="1">
    <citation type="journal article" date="2016" name="Genome Biol. Evol.">
        <title>Gene Family Evolution Reflects Adaptation to Soil Environmental Stressors in the Genome of the Collembolan Orchesella cincta.</title>
        <authorList>
            <person name="Faddeeva-Vakhrusheva A."/>
            <person name="Derks M.F."/>
            <person name="Anvar S.Y."/>
            <person name="Agamennone V."/>
            <person name="Suring W."/>
            <person name="Smit S."/>
            <person name="van Straalen N.M."/>
            <person name="Roelofs D."/>
        </authorList>
    </citation>
    <scope>NUCLEOTIDE SEQUENCE [LARGE SCALE GENOMIC DNA]</scope>
    <source>
        <tissue evidence="7">Mixed pool</tissue>
    </source>
</reference>
<dbReference type="PANTHER" id="PTHR11785:SF528">
    <property type="entry name" value="AMINO ACID TRANSPORTER PROTEIN JHI-21"/>
    <property type="match status" value="1"/>
</dbReference>
<keyword evidence="8" id="KW-1185">Reference proteome</keyword>
<dbReference type="OrthoDB" id="288203at2759"/>
<feature type="transmembrane region" description="Helical" evidence="6">
    <location>
        <begin position="374"/>
        <end position="399"/>
    </location>
</feature>
<dbReference type="Pfam" id="PF13520">
    <property type="entry name" value="AA_permease_2"/>
    <property type="match status" value="1"/>
</dbReference>
<feature type="transmembrane region" description="Helical" evidence="6">
    <location>
        <begin position="485"/>
        <end position="506"/>
    </location>
</feature>
<dbReference type="GO" id="GO:0015179">
    <property type="term" value="F:L-amino acid transmembrane transporter activity"/>
    <property type="evidence" value="ECO:0007669"/>
    <property type="project" value="TreeGrafter"/>
</dbReference>
<feature type="transmembrane region" description="Helical" evidence="6">
    <location>
        <begin position="518"/>
        <end position="537"/>
    </location>
</feature>
<feature type="transmembrane region" description="Helical" evidence="6">
    <location>
        <begin position="158"/>
        <end position="180"/>
    </location>
</feature>
<comment type="subcellular location">
    <subcellularLocation>
        <location evidence="1">Membrane</location>
        <topology evidence="1">Multi-pass membrane protein</topology>
    </subcellularLocation>
</comment>
<feature type="transmembrane region" description="Helical" evidence="6">
    <location>
        <begin position="428"/>
        <end position="447"/>
    </location>
</feature>
<keyword evidence="3 6" id="KW-1133">Transmembrane helix</keyword>
<evidence type="ECO:0000256" key="6">
    <source>
        <dbReference type="SAM" id="Phobius"/>
    </source>
</evidence>
<dbReference type="Proteomes" id="UP000094527">
    <property type="component" value="Unassembled WGS sequence"/>
</dbReference>
<dbReference type="STRING" id="48709.A0A1D2NDZ4"/>
<dbReference type="Gene3D" id="1.20.1740.10">
    <property type="entry name" value="Amino acid/polyamine transporter I"/>
    <property type="match status" value="1"/>
</dbReference>
<proteinExistence type="predicted"/>
<evidence type="ECO:0000256" key="2">
    <source>
        <dbReference type="ARBA" id="ARBA00022692"/>
    </source>
</evidence>